<accession>A0AAE0KYD7</accession>
<dbReference type="GO" id="GO:0005840">
    <property type="term" value="C:ribosome"/>
    <property type="evidence" value="ECO:0007669"/>
    <property type="project" value="UniProtKB-KW"/>
</dbReference>
<evidence type="ECO:0000313" key="4">
    <source>
        <dbReference type="EMBL" id="KAK3265398.1"/>
    </source>
</evidence>
<dbReference type="Proteomes" id="UP001190700">
    <property type="component" value="Unassembled WGS sequence"/>
</dbReference>
<keyword evidence="5" id="KW-1185">Reference proteome</keyword>
<feature type="compositionally biased region" description="Acidic residues" evidence="3">
    <location>
        <begin position="102"/>
        <end position="119"/>
    </location>
</feature>
<comment type="caution">
    <text evidence="4">The sequence shown here is derived from an EMBL/GenBank/DDBJ whole genome shotgun (WGS) entry which is preliminary data.</text>
</comment>
<evidence type="ECO:0000256" key="3">
    <source>
        <dbReference type="SAM" id="MobiDB-lite"/>
    </source>
</evidence>
<reference evidence="4 5" key="1">
    <citation type="journal article" date="2015" name="Genome Biol. Evol.">
        <title>Comparative Genomics of a Bacterivorous Green Alga Reveals Evolutionary Causalities and Consequences of Phago-Mixotrophic Mode of Nutrition.</title>
        <authorList>
            <person name="Burns J.A."/>
            <person name="Paasch A."/>
            <person name="Narechania A."/>
            <person name="Kim E."/>
        </authorList>
    </citation>
    <scope>NUCLEOTIDE SEQUENCE [LARGE SCALE GENOMIC DNA]</scope>
    <source>
        <strain evidence="4 5">PLY_AMNH</strain>
    </source>
</reference>
<dbReference type="GO" id="GO:0003735">
    <property type="term" value="F:structural constituent of ribosome"/>
    <property type="evidence" value="ECO:0007669"/>
    <property type="project" value="InterPro"/>
</dbReference>
<evidence type="ECO:0000256" key="1">
    <source>
        <dbReference type="ARBA" id="ARBA00022980"/>
    </source>
</evidence>
<organism evidence="4 5">
    <name type="scientific">Cymbomonas tetramitiformis</name>
    <dbReference type="NCBI Taxonomy" id="36881"/>
    <lineage>
        <taxon>Eukaryota</taxon>
        <taxon>Viridiplantae</taxon>
        <taxon>Chlorophyta</taxon>
        <taxon>Pyramimonadophyceae</taxon>
        <taxon>Pyramimonadales</taxon>
        <taxon>Pyramimonadaceae</taxon>
        <taxon>Cymbomonas</taxon>
    </lineage>
</organism>
<dbReference type="InterPro" id="IPR001859">
    <property type="entry name" value="Ribosomal_P1/P2_euk"/>
</dbReference>
<dbReference type="PANTHER" id="PTHR47207">
    <property type="entry name" value="60S ACIDIC RIBOSOMAL PROTEIN P3-1-RELATED"/>
    <property type="match status" value="1"/>
</dbReference>
<dbReference type="AlphaFoldDB" id="A0AAE0KYD7"/>
<evidence type="ECO:0000256" key="2">
    <source>
        <dbReference type="ARBA" id="ARBA00023274"/>
    </source>
</evidence>
<proteinExistence type="predicted"/>
<feature type="region of interest" description="Disordered" evidence="3">
    <location>
        <begin position="92"/>
        <end position="119"/>
    </location>
</feature>
<gene>
    <name evidence="4" type="ORF">CYMTET_25914</name>
</gene>
<dbReference type="GO" id="GO:0006412">
    <property type="term" value="P:translation"/>
    <property type="evidence" value="ECO:0007669"/>
    <property type="project" value="InterPro"/>
</dbReference>
<keyword evidence="2" id="KW-0687">Ribonucleoprotein</keyword>
<evidence type="ECO:0008006" key="6">
    <source>
        <dbReference type="Google" id="ProtNLM"/>
    </source>
</evidence>
<dbReference type="InterPro" id="IPR044252">
    <property type="entry name" value="RPP3"/>
</dbReference>
<dbReference type="Pfam" id="PF00428">
    <property type="entry name" value="Ribosomal_60s"/>
    <property type="match status" value="1"/>
</dbReference>
<dbReference type="PANTHER" id="PTHR47207:SF2">
    <property type="entry name" value="LARGE RIBOSOMAL SUBUNIT PROTEIN P3Y-RELATED"/>
    <property type="match status" value="1"/>
</dbReference>
<dbReference type="EMBL" id="LGRX02013944">
    <property type="protein sequence ID" value="KAK3265398.1"/>
    <property type="molecule type" value="Genomic_DNA"/>
</dbReference>
<evidence type="ECO:0000313" key="5">
    <source>
        <dbReference type="Proteomes" id="UP001190700"/>
    </source>
</evidence>
<keyword evidence="1" id="KW-0689">Ribosomal protein</keyword>
<feature type="compositionally biased region" description="Low complexity" evidence="3">
    <location>
        <begin position="92"/>
        <end position="101"/>
    </location>
</feature>
<protein>
    <recommendedName>
        <fullName evidence="6">60S acidic ribosomal protein P3</fullName>
    </recommendedName>
</protein>
<name>A0AAE0KYD7_9CHLO</name>
<dbReference type="PRINTS" id="PR00456">
    <property type="entry name" value="RIBOSOMALP2"/>
</dbReference>
<dbReference type="GO" id="GO:1990904">
    <property type="term" value="C:ribonucleoprotein complex"/>
    <property type="evidence" value="ECO:0007669"/>
    <property type="project" value="UniProtKB-KW"/>
</dbReference>
<sequence length="119" mass="12164">MATTYTFICRKAGASWDAKMKEDSEKSASAADMSALKAECKTIATELAAGETLREWHTTIMSGSICIAQYAYGGNAGGGGCDAAPAAGGAAAPAAAAAAAPEPEEEEEEEEDMGFDLFD</sequence>